<accession>A0A918A4F5</accession>
<evidence type="ECO:0008006" key="3">
    <source>
        <dbReference type="Google" id="ProtNLM"/>
    </source>
</evidence>
<evidence type="ECO:0000313" key="2">
    <source>
        <dbReference type="Proteomes" id="UP000660745"/>
    </source>
</evidence>
<comment type="caution">
    <text evidence="1">The sequence shown here is derived from an EMBL/GenBank/DDBJ whole genome shotgun (WGS) entry which is preliminary data.</text>
</comment>
<reference evidence="1" key="1">
    <citation type="journal article" date="2014" name="Int. J. Syst. Evol. Microbiol.">
        <title>Complete genome sequence of Corynebacterium casei LMG S-19264T (=DSM 44701T), isolated from a smear-ripened cheese.</title>
        <authorList>
            <consortium name="US DOE Joint Genome Institute (JGI-PGF)"/>
            <person name="Walter F."/>
            <person name="Albersmeier A."/>
            <person name="Kalinowski J."/>
            <person name="Ruckert C."/>
        </authorList>
    </citation>
    <scope>NUCLEOTIDE SEQUENCE</scope>
    <source>
        <strain evidence="1">CGMCC 4.7430</strain>
    </source>
</reference>
<proteinExistence type="predicted"/>
<reference evidence="1" key="2">
    <citation type="submission" date="2020-09" db="EMBL/GenBank/DDBJ databases">
        <authorList>
            <person name="Sun Q."/>
            <person name="Zhou Y."/>
        </authorList>
    </citation>
    <scope>NUCLEOTIDE SEQUENCE</scope>
    <source>
        <strain evidence="1">CGMCC 4.7430</strain>
    </source>
</reference>
<name>A0A918A4F5_9ACTN</name>
<organism evidence="1 2">
    <name type="scientific">Nonomuraea glycinis</name>
    <dbReference type="NCBI Taxonomy" id="2047744"/>
    <lineage>
        <taxon>Bacteria</taxon>
        <taxon>Bacillati</taxon>
        <taxon>Actinomycetota</taxon>
        <taxon>Actinomycetes</taxon>
        <taxon>Streptosporangiales</taxon>
        <taxon>Streptosporangiaceae</taxon>
        <taxon>Nonomuraea</taxon>
    </lineage>
</organism>
<dbReference type="AlphaFoldDB" id="A0A918A4F5"/>
<protein>
    <recommendedName>
        <fullName evidence="3">1,4-alpha-glucan branching enzyme</fullName>
    </recommendedName>
</protein>
<evidence type="ECO:0000313" key="1">
    <source>
        <dbReference type="EMBL" id="GGP06747.1"/>
    </source>
</evidence>
<keyword evidence="2" id="KW-1185">Reference proteome</keyword>
<dbReference type="EMBL" id="BMNK01000004">
    <property type="protein sequence ID" value="GGP06747.1"/>
    <property type="molecule type" value="Genomic_DNA"/>
</dbReference>
<dbReference type="RefSeq" id="WP_189139331.1">
    <property type="nucleotide sequence ID" value="NZ_BMNK01000004.1"/>
</dbReference>
<sequence>MSQPTVRSLTTTDHEIIRRWAEERGALPATVPGTECDARLCVLRFDFPGCGGEDLKEISWDDWFALFDQRGLSFVYHEGSKDDHHGNYFRLREPD</sequence>
<gene>
    <name evidence="1" type="ORF">GCM10012278_31740</name>
</gene>
<dbReference type="Proteomes" id="UP000660745">
    <property type="component" value="Unassembled WGS sequence"/>
</dbReference>